<gene>
    <name evidence="1" type="ORF">Zmor_013196</name>
</gene>
<name>A0AA38MF49_9CUCU</name>
<evidence type="ECO:0000313" key="2">
    <source>
        <dbReference type="Proteomes" id="UP001168821"/>
    </source>
</evidence>
<evidence type="ECO:0000313" key="1">
    <source>
        <dbReference type="EMBL" id="KAJ3653978.1"/>
    </source>
</evidence>
<sequence>MPSLFWHCDLKVHLYKEVWLPFDPAMASGGRWYSLLIWMEFVRIIAGNGWDGDGIGKDVGCDFCRRRSVNKRIGMHFLSVIGF</sequence>
<keyword evidence="2" id="KW-1185">Reference proteome</keyword>
<protein>
    <submittedName>
        <fullName evidence="1">Uncharacterized protein</fullName>
    </submittedName>
</protein>
<comment type="caution">
    <text evidence="1">The sequence shown here is derived from an EMBL/GenBank/DDBJ whole genome shotgun (WGS) entry which is preliminary data.</text>
</comment>
<dbReference type="EMBL" id="JALNTZ010000004">
    <property type="protein sequence ID" value="KAJ3653978.1"/>
    <property type="molecule type" value="Genomic_DNA"/>
</dbReference>
<proteinExistence type="predicted"/>
<organism evidence="1 2">
    <name type="scientific">Zophobas morio</name>
    <dbReference type="NCBI Taxonomy" id="2755281"/>
    <lineage>
        <taxon>Eukaryota</taxon>
        <taxon>Metazoa</taxon>
        <taxon>Ecdysozoa</taxon>
        <taxon>Arthropoda</taxon>
        <taxon>Hexapoda</taxon>
        <taxon>Insecta</taxon>
        <taxon>Pterygota</taxon>
        <taxon>Neoptera</taxon>
        <taxon>Endopterygota</taxon>
        <taxon>Coleoptera</taxon>
        <taxon>Polyphaga</taxon>
        <taxon>Cucujiformia</taxon>
        <taxon>Tenebrionidae</taxon>
        <taxon>Zophobas</taxon>
    </lineage>
</organism>
<dbReference type="Proteomes" id="UP001168821">
    <property type="component" value="Unassembled WGS sequence"/>
</dbReference>
<reference evidence="1" key="1">
    <citation type="journal article" date="2023" name="G3 (Bethesda)">
        <title>Whole genome assemblies of Zophobas morio and Tenebrio molitor.</title>
        <authorList>
            <person name="Kaur S."/>
            <person name="Stinson S.A."/>
            <person name="diCenzo G.C."/>
        </authorList>
    </citation>
    <scope>NUCLEOTIDE SEQUENCE</scope>
    <source>
        <strain evidence="1">QUZm001</strain>
    </source>
</reference>
<dbReference type="AlphaFoldDB" id="A0AA38MF49"/>
<accession>A0AA38MF49</accession>